<keyword evidence="6" id="KW-1185">Reference proteome</keyword>
<dbReference type="PANTHER" id="PTHR12532:SF0">
    <property type="entry name" value="TRANSLATIONAL ACTIVATOR OF CYTOCHROME C OXIDASE 1"/>
    <property type="match status" value="1"/>
</dbReference>
<dbReference type="AlphaFoldDB" id="A0A1Y2FNF3"/>
<evidence type="ECO:0000259" key="4">
    <source>
        <dbReference type="Pfam" id="PF20772"/>
    </source>
</evidence>
<dbReference type="RefSeq" id="XP_040727003.1">
    <property type="nucleotide sequence ID" value="XM_040867561.1"/>
</dbReference>
<name>A0A1Y2FNF3_PROLT</name>
<gene>
    <name evidence="5" type="ORF">BCR37DRAFT_344395</name>
</gene>
<evidence type="ECO:0000256" key="2">
    <source>
        <dbReference type="ARBA" id="ARBA00008724"/>
    </source>
</evidence>
<comment type="subcellular location">
    <subcellularLocation>
        <location evidence="1">Mitochondrion</location>
    </subcellularLocation>
</comment>
<evidence type="ECO:0000259" key="3">
    <source>
        <dbReference type="Pfam" id="PF01709"/>
    </source>
</evidence>
<dbReference type="InterPro" id="IPR048300">
    <property type="entry name" value="TACO1_YebC-like_2nd/3rd_dom"/>
</dbReference>
<dbReference type="InterPro" id="IPR049083">
    <property type="entry name" value="TACO1_YebC_N"/>
</dbReference>
<dbReference type="FunFam" id="1.10.10.200:FF:000002">
    <property type="entry name" value="Probable transcriptional regulatory protein CLM62_37755"/>
    <property type="match status" value="1"/>
</dbReference>
<dbReference type="OMA" id="NFDIPDE"/>
<organism evidence="5 6">
    <name type="scientific">Protomyces lactucae-debilis</name>
    <dbReference type="NCBI Taxonomy" id="2754530"/>
    <lineage>
        <taxon>Eukaryota</taxon>
        <taxon>Fungi</taxon>
        <taxon>Dikarya</taxon>
        <taxon>Ascomycota</taxon>
        <taxon>Taphrinomycotina</taxon>
        <taxon>Taphrinomycetes</taxon>
        <taxon>Taphrinales</taxon>
        <taxon>Protomycetaceae</taxon>
        <taxon>Protomyces</taxon>
    </lineage>
</organism>
<proteinExistence type="inferred from homology"/>
<evidence type="ECO:0000313" key="6">
    <source>
        <dbReference type="Proteomes" id="UP000193685"/>
    </source>
</evidence>
<dbReference type="InterPro" id="IPR026564">
    <property type="entry name" value="Transcrip_reg_TACO1-like_dom3"/>
</dbReference>
<dbReference type="SUPFAM" id="SSF75625">
    <property type="entry name" value="YebC-like"/>
    <property type="match status" value="1"/>
</dbReference>
<reference evidence="5 6" key="1">
    <citation type="submission" date="2016-07" db="EMBL/GenBank/DDBJ databases">
        <title>Pervasive Adenine N6-methylation of Active Genes in Fungi.</title>
        <authorList>
            <consortium name="DOE Joint Genome Institute"/>
            <person name="Mondo S.J."/>
            <person name="Dannebaum R.O."/>
            <person name="Kuo R.C."/>
            <person name="Labutti K."/>
            <person name="Haridas S."/>
            <person name="Kuo A."/>
            <person name="Salamov A."/>
            <person name="Ahrendt S.R."/>
            <person name="Lipzen A."/>
            <person name="Sullivan W."/>
            <person name="Andreopoulos W.B."/>
            <person name="Clum A."/>
            <person name="Lindquist E."/>
            <person name="Daum C."/>
            <person name="Ramamoorthy G.K."/>
            <person name="Gryganskyi A."/>
            <person name="Culley D."/>
            <person name="Magnuson J.K."/>
            <person name="James T.Y."/>
            <person name="O'Malley M.A."/>
            <person name="Stajich J.E."/>
            <person name="Spatafora J.W."/>
            <person name="Visel A."/>
            <person name="Grigoriev I.V."/>
        </authorList>
    </citation>
    <scope>NUCLEOTIDE SEQUENCE [LARGE SCALE GENOMIC DNA]</scope>
    <source>
        <strain evidence="5 6">12-1054</strain>
    </source>
</reference>
<dbReference type="InterPro" id="IPR017856">
    <property type="entry name" value="Integrase-like_N"/>
</dbReference>
<evidence type="ECO:0000256" key="1">
    <source>
        <dbReference type="ARBA" id="ARBA00004173"/>
    </source>
</evidence>
<dbReference type="Gene3D" id="1.10.10.200">
    <property type="match status" value="1"/>
</dbReference>
<dbReference type="OrthoDB" id="2017544at2759"/>
<evidence type="ECO:0000313" key="5">
    <source>
        <dbReference type="EMBL" id="ORY85521.1"/>
    </source>
</evidence>
<dbReference type="STRING" id="56484.A0A1Y2FNF3"/>
<comment type="similarity">
    <text evidence="2">Belongs to the TACO1 family.</text>
</comment>
<comment type="caution">
    <text evidence="5">The sequence shown here is derived from an EMBL/GenBank/DDBJ whole genome shotgun (WGS) entry which is preliminary data.</text>
</comment>
<dbReference type="GO" id="GO:0005739">
    <property type="term" value="C:mitochondrion"/>
    <property type="evidence" value="ECO:0007669"/>
    <property type="project" value="UniProtKB-SubCell"/>
</dbReference>
<dbReference type="InterPro" id="IPR029072">
    <property type="entry name" value="YebC-like"/>
</dbReference>
<dbReference type="PANTHER" id="PTHR12532">
    <property type="entry name" value="TRANSLATIONAL ACTIVATOR OF CYTOCHROME C OXIDASE 1"/>
    <property type="match status" value="1"/>
</dbReference>
<dbReference type="Pfam" id="PF01709">
    <property type="entry name" value="Transcrip_reg"/>
    <property type="match status" value="1"/>
</dbReference>
<dbReference type="HAMAP" id="MF_00693">
    <property type="entry name" value="Transcrip_reg_TACO1"/>
    <property type="match status" value="1"/>
</dbReference>
<accession>A0A1Y2FNF3</accession>
<sequence length="270" mass="29454">MLQLSTRQAYSCTYNLSRSLRSLHTSKCLLSGHNKWSKIRHKKGAADQQRGQMFSKLGNDITLAAKLGGSTDPSFNVRLAASLLAAKKADMPKSNIEAALKRAAPSKAGEEALQHVTYEAMHGQVAMMIEALTDKKTRTGANIKAILRKHAATLGSCQFLFDKRGRVVVRPAEGEPSMSYDDALDLSIEVDAEDVIDLEDGSFELITAPSDLGSIAKKLNDRPVEILAAELCFRPKEDTAVDIEGNEEVLELIERLEDDADVVNVTVNSL</sequence>
<feature type="domain" description="TACO1/YebC-like N-terminal" evidence="4">
    <location>
        <begin position="34"/>
        <end position="104"/>
    </location>
</feature>
<dbReference type="EMBL" id="MCFI01000004">
    <property type="protein sequence ID" value="ORY85521.1"/>
    <property type="molecule type" value="Genomic_DNA"/>
</dbReference>
<dbReference type="Gene3D" id="3.30.70.980">
    <property type="match status" value="2"/>
</dbReference>
<dbReference type="Proteomes" id="UP000193685">
    <property type="component" value="Unassembled WGS sequence"/>
</dbReference>
<dbReference type="Pfam" id="PF20772">
    <property type="entry name" value="TACO1_YebC_N"/>
    <property type="match status" value="1"/>
</dbReference>
<dbReference type="GeneID" id="63784160"/>
<protein>
    <submittedName>
        <fullName evidence="5">Transcriptional regulator TACO1-like protein</fullName>
    </submittedName>
</protein>
<feature type="domain" description="TACO1/YebC-like second and third" evidence="3">
    <location>
        <begin position="114"/>
        <end position="268"/>
    </location>
</feature>
<dbReference type="InterPro" id="IPR002876">
    <property type="entry name" value="Transcrip_reg_TACO1-like"/>
</dbReference>